<dbReference type="Pfam" id="PF10358">
    <property type="entry name" value="NT-C2"/>
    <property type="match status" value="1"/>
</dbReference>
<evidence type="ECO:0000313" key="3">
    <source>
        <dbReference type="Proteomes" id="UP001211065"/>
    </source>
</evidence>
<organism evidence="2 3">
    <name type="scientific">Clydaea vesicula</name>
    <dbReference type="NCBI Taxonomy" id="447962"/>
    <lineage>
        <taxon>Eukaryota</taxon>
        <taxon>Fungi</taxon>
        <taxon>Fungi incertae sedis</taxon>
        <taxon>Chytridiomycota</taxon>
        <taxon>Chytridiomycota incertae sedis</taxon>
        <taxon>Chytridiomycetes</taxon>
        <taxon>Lobulomycetales</taxon>
        <taxon>Lobulomycetaceae</taxon>
        <taxon>Clydaea</taxon>
    </lineage>
</organism>
<gene>
    <name evidence="2" type="ORF">HK099_007601</name>
</gene>
<keyword evidence="3" id="KW-1185">Reference proteome</keyword>
<evidence type="ECO:0000313" key="2">
    <source>
        <dbReference type="EMBL" id="KAJ3224972.1"/>
    </source>
</evidence>
<dbReference type="InterPro" id="IPR039931">
    <property type="entry name" value="EEIG1/2-like"/>
</dbReference>
<dbReference type="PANTHER" id="PTHR21456:SF1">
    <property type="entry name" value="C2 NT-TYPE DOMAIN-CONTAINING PROTEIN"/>
    <property type="match status" value="1"/>
</dbReference>
<proteinExistence type="predicted"/>
<feature type="domain" description="C2 NT-type" evidence="1">
    <location>
        <begin position="3"/>
        <end position="136"/>
    </location>
</feature>
<reference evidence="2" key="1">
    <citation type="submission" date="2020-05" db="EMBL/GenBank/DDBJ databases">
        <title>Phylogenomic resolution of chytrid fungi.</title>
        <authorList>
            <person name="Stajich J.E."/>
            <person name="Amses K."/>
            <person name="Simmons R."/>
            <person name="Seto K."/>
            <person name="Myers J."/>
            <person name="Bonds A."/>
            <person name="Quandt C.A."/>
            <person name="Barry K."/>
            <person name="Liu P."/>
            <person name="Grigoriev I."/>
            <person name="Longcore J.E."/>
            <person name="James T.Y."/>
        </authorList>
    </citation>
    <scope>NUCLEOTIDE SEQUENCE</scope>
    <source>
        <strain evidence="2">JEL0476</strain>
    </source>
</reference>
<dbReference type="InterPro" id="IPR019448">
    <property type="entry name" value="NT-C2"/>
</dbReference>
<evidence type="ECO:0000259" key="1">
    <source>
        <dbReference type="PROSITE" id="PS51840"/>
    </source>
</evidence>
<dbReference type="PROSITE" id="PS51840">
    <property type="entry name" value="C2_NT"/>
    <property type="match status" value="1"/>
</dbReference>
<accession>A0AAD5U5E5</accession>
<dbReference type="Proteomes" id="UP001211065">
    <property type="component" value="Unassembled WGS sequence"/>
</dbReference>
<sequence>MSFFISANRKVTFEIEITIHDLDNLPYISGLFFCKWKGKNLSGSTRRETVGKDHTVRWDHKLATNSTLIIGKDGYLQPNELTLTFRQVTNGIKNENIGQVAVNLSEFAGARSTQRKYLLNHSKVNSFLRITVSMKLIKGHVEYKVYVPCIKKV</sequence>
<dbReference type="AlphaFoldDB" id="A0AAD5U5E5"/>
<name>A0AAD5U5E5_9FUNG</name>
<protein>
    <recommendedName>
        <fullName evidence="1">C2 NT-type domain-containing protein</fullName>
    </recommendedName>
</protein>
<comment type="caution">
    <text evidence="2">The sequence shown here is derived from an EMBL/GenBank/DDBJ whole genome shotgun (WGS) entry which is preliminary data.</text>
</comment>
<dbReference type="PANTHER" id="PTHR21456">
    <property type="entry name" value="FAMILY WITH SEQUENCE SIMILARITY 102"/>
    <property type="match status" value="1"/>
</dbReference>
<dbReference type="EMBL" id="JADGJW010000075">
    <property type="protein sequence ID" value="KAJ3224972.1"/>
    <property type="molecule type" value="Genomic_DNA"/>
</dbReference>